<evidence type="ECO:0000256" key="1">
    <source>
        <dbReference type="ARBA" id="ARBA00022555"/>
    </source>
</evidence>
<dbReference type="EMBL" id="OU466858">
    <property type="protein sequence ID" value="CAH2047196.1"/>
    <property type="molecule type" value="Genomic_DNA"/>
</dbReference>
<evidence type="ECO:0000256" key="3">
    <source>
        <dbReference type="PROSITE-ProRule" id="PRU00209"/>
    </source>
</evidence>
<evidence type="ECO:0000313" key="5">
    <source>
        <dbReference type="EMBL" id="CAH2047196.1"/>
    </source>
</evidence>
<evidence type="ECO:0000259" key="4">
    <source>
        <dbReference type="PROSITE" id="PS50886"/>
    </source>
</evidence>
<feature type="domain" description="TRNA-binding" evidence="4">
    <location>
        <begin position="20"/>
        <end position="123"/>
    </location>
</feature>
<accession>A0AAU9RQR5</accession>
<sequence>MDAKGGGKYKPQKADNRKITMARLDIRVGKIVKAEKHPKADALYVEEINVGEDQLYTVVSGLVNYIPLVEMKNRMVCVVCNLKPATMREIVSEGMVLAASISDRSKVELVEPPEFAKIESMPKYLPFTTSSGVCKVSPIISGKIQ</sequence>
<reference evidence="5 6" key="1">
    <citation type="submission" date="2022-03" db="EMBL/GenBank/DDBJ databases">
        <authorList>
            <person name="Nunn A."/>
            <person name="Chopra R."/>
            <person name="Nunn A."/>
            <person name="Contreras Garrido A."/>
        </authorList>
    </citation>
    <scope>NUCLEOTIDE SEQUENCE [LARGE SCALE GENOMIC DNA]</scope>
</reference>
<dbReference type="AlphaFoldDB" id="A0AAU9RQR5"/>
<keyword evidence="1 3" id="KW-0820">tRNA-binding</keyword>
<keyword evidence="6" id="KW-1185">Reference proteome</keyword>
<protein>
    <recommendedName>
        <fullName evidence="4">tRNA-binding domain-containing protein</fullName>
    </recommendedName>
</protein>
<dbReference type="CDD" id="cd02799">
    <property type="entry name" value="tRNA_bind_EMAP-II_like"/>
    <property type="match status" value="1"/>
</dbReference>
<dbReference type="PROSITE" id="PS50886">
    <property type="entry name" value="TRBD"/>
    <property type="match status" value="1"/>
</dbReference>
<dbReference type="PANTHER" id="PTHR11586:SF33">
    <property type="entry name" value="AMINOACYL TRNA SYNTHASE COMPLEX-INTERACTING MULTIFUNCTIONAL PROTEIN 1"/>
    <property type="match status" value="1"/>
</dbReference>
<keyword evidence="2 3" id="KW-0694">RNA-binding</keyword>
<dbReference type="Gene3D" id="2.40.50.140">
    <property type="entry name" value="Nucleic acid-binding proteins"/>
    <property type="match status" value="1"/>
</dbReference>
<dbReference type="SUPFAM" id="SSF50249">
    <property type="entry name" value="Nucleic acid-binding proteins"/>
    <property type="match status" value="1"/>
</dbReference>
<dbReference type="PANTHER" id="PTHR11586">
    <property type="entry name" value="TRNA-AMINOACYLATION COFACTOR ARC1 FAMILY MEMBER"/>
    <property type="match status" value="1"/>
</dbReference>
<dbReference type="Proteomes" id="UP000836841">
    <property type="component" value="Chromosome 2"/>
</dbReference>
<gene>
    <name evidence="5" type="ORF">TAV2_LOCUS6627</name>
</gene>
<dbReference type="InterPro" id="IPR051270">
    <property type="entry name" value="Tyrosine-tRNA_ligase_regulator"/>
</dbReference>
<dbReference type="InterPro" id="IPR012340">
    <property type="entry name" value="NA-bd_OB-fold"/>
</dbReference>
<dbReference type="InterPro" id="IPR002547">
    <property type="entry name" value="tRNA-bd_dom"/>
</dbReference>
<dbReference type="GO" id="GO:0000049">
    <property type="term" value="F:tRNA binding"/>
    <property type="evidence" value="ECO:0007669"/>
    <property type="project" value="UniProtKB-UniRule"/>
</dbReference>
<name>A0AAU9RQR5_THLAR</name>
<proteinExistence type="predicted"/>
<evidence type="ECO:0000256" key="2">
    <source>
        <dbReference type="ARBA" id="ARBA00022884"/>
    </source>
</evidence>
<dbReference type="Pfam" id="PF01588">
    <property type="entry name" value="tRNA_bind"/>
    <property type="match status" value="1"/>
</dbReference>
<evidence type="ECO:0000313" key="6">
    <source>
        <dbReference type="Proteomes" id="UP000836841"/>
    </source>
</evidence>
<organism evidence="5 6">
    <name type="scientific">Thlaspi arvense</name>
    <name type="common">Field penny-cress</name>
    <dbReference type="NCBI Taxonomy" id="13288"/>
    <lineage>
        <taxon>Eukaryota</taxon>
        <taxon>Viridiplantae</taxon>
        <taxon>Streptophyta</taxon>
        <taxon>Embryophyta</taxon>
        <taxon>Tracheophyta</taxon>
        <taxon>Spermatophyta</taxon>
        <taxon>Magnoliopsida</taxon>
        <taxon>eudicotyledons</taxon>
        <taxon>Gunneridae</taxon>
        <taxon>Pentapetalae</taxon>
        <taxon>rosids</taxon>
        <taxon>malvids</taxon>
        <taxon>Brassicales</taxon>
        <taxon>Brassicaceae</taxon>
        <taxon>Thlaspideae</taxon>
        <taxon>Thlaspi</taxon>
    </lineage>
</organism>